<dbReference type="InterPro" id="IPR000477">
    <property type="entry name" value="RT_dom"/>
</dbReference>
<feature type="domain" description="Reverse transcriptase" evidence="1">
    <location>
        <begin position="33"/>
        <end position="184"/>
    </location>
</feature>
<evidence type="ECO:0000313" key="2">
    <source>
        <dbReference type="EMBL" id="MBW0570728.1"/>
    </source>
</evidence>
<comment type="caution">
    <text evidence="2">The sequence shown here is derived from an EMBL/GenBank/DDBJ whole genome shotgun (WGS) entry which is preliminary data.</text>
</comment>
<organism evidence="2 3">
    <name type="scientific">Austropuccinia psidii MF-1</name>
    <dbReference type="NCBI Taxonomy" id="1389203"/>
    <lineage>
        <taxon>Eukaryota</taxon>
        <taxon>Fungi</taxon>
        <taxon>Dikarya</taxon>
        <taxon>Basidiomycota</taxon>
        <taxon>Pucciniomycotina</taxon>
        <taxon>Pucciniomycetes</taxon>
        <taxon>Pucciniales</taxon>
        <taxon>Sphaerophragmiaceae</taxon>
        <taxon>Austropuccinia</taxon>
    </lineage>
</organism>
<evidence type="ECO:0000313" key="3">
    <source>
        <dbReference type="Proteomes" id="UP000765509"/>
    </source>
</evidence>
<reference evidence="2" key="1">
    <citation type="submission" date="2021-03" db="EMBL/GenBank/DDBJ databases">
        <title>Draft genome sequence of rust myrtle Austropuccinia psidii MF-1, a brazilian biotype.</title>
        <authorList>
            <person name="Quecine M.C."/>
            <person name="Pachon D.M.R."/>
            <person name="Bonatelli M.L."/>
            <person name="Correr F.H."/>
            <person name="Franceschini L.M."/>
            <person name="Leite T.F."/>
            <person name="Margarido G.R.A."/>
            <person name="Almeida C.A."/>
            <person name="Ferrarezi J.A."/>
            <person name="Labate C.A."/>
        </authorList>
    </citation>
    <scope>NUCLEOTIDE SEQUENCE</scope>
    <source>
        <strain evidence="2">MF-1</strain>
    </source>
</reference>
<gene>
    <name evidence="2" type="ORF">O181_110443</name>
</gene>
<dbReference type="EMBL" id="AVOT02086778">
    <property type="protein sequence ID" value="MBW0570728.1"/>
    <property type="molecule type" value="Genomic_DNA"/>
</dbReference>
<dbReference type="InterPro" id="IPR043128">
    <property type="entry name" value="Rev_trsase/Diguanyl_cyclase"/>
</dbReference>
<dbReference type="PANTHER" id="PTHR24559:SF444">
    <property type="entry name" value="REVERSE TRANSCRIPTASE DOMAIN-CONTAINING PROTEIN"/>
    <property type="match status" value="1"/>
</dbReference>
<dbReference type="PANTHER" id="PTHR24559">
    <property type="entry name" value="TRANSPOSON TY3-I GAG-POL POLYPROTEIN"/>
    <property type="match status" value="1"/>
</dbReference>
<dbReference type="CDD" id="cd01647">
    <property type="entry name" value="RT_LTR"/>
    <property type="match status" value="1"/>
</dbReference>
<accession>A0A9Q3JWN5</accession>
<evidence type="ECO:0000259" key="1">
    <source>
        <dbReference type="Pfam" id="PF00078"/>
    </source>
</evidence>
<dbReference type="Pfam" id="PF00078">
    <property type="entry name" value="RVT_1"/>
    <property type="match status" value="1"/>
</dbReference>
<name>A0A9Q3JWN5_9BASI</name>
<proteinExistence type="predicted"/>
<dbReference type="Proteomes" id="UP000765509">
    <property type="component" value="Unassembled WGS sequence"/>
</dbReference>
<sequence length="209" mass="24310">MHTTELLNLGVIRNVGQNEEVEITKPVIVAWHNGKSRMVWEFRGLKTYTVPDRCPIPKIQISLTQIFQAVYISTMDALTVFHQNVVTPREKKYLRIIVHCRVYEYLRMPFGRKKEPSHFQRIMNEIFPEDLSEGWLIISIDDIIVCSKSWEEHVYRLSRISAKIQSVNMKISLKKCHFGLKELKALRHVVSGLSLGIDKNKVAEILLKP</sequence>
<dbReference type="InterPro" id="IPR053134">
    <property type="entry name" value="RNA-dir_DNA_polymerase"/>
</dbReference>
<dbReference type="Gene3D" id="3.10.10.10">
    <property type="entry name" value="HIV Type 1 Reverse Transcriptase, subunit A, domain 1"/>
    <property type="match status" value="1"/>
</dbReference>
<dbReference type="InterPro" id="IPR043502">
    <property type="entry name" value="DNA/RNA_pol_sf"/>
</dbReference>
<dbReference type="SUPFAM" id="SSF56672">
    <property type="entry name" value="DNA/RNA polymerases"/>
    <property type="match status" value="1"/>
</dbReference>
<dbReference type="Gene3D" id="3.30.70.270">
    <property type="match status" value="1"/>
</dbReference>
<protein>
    <recommendedName>
        <fullName evidence="1">Reverse transcriptase domain-containing protein</fullName>
    </recommendedName>
</protein>
<keyword evidence="3" id="KW-1185">Reference proteome</keyword>
<dbReference type="OrthoDB" id="3250101at2759"/>
<dbReference type="AlphaFoldDB" id="A0A9Q3JWN5"/>